<reference evidence="2" key="1">
    <citation type="journal article" date="2021" name="Nat. Commun.">
        <title>Genetic determinants of endophytism in the Arabidopsis root mycobiome.</title>
        <authorList>
            <person name="Mesny F."/>
            <person name="Miyauchi S."/>
            <person name="Thiergart T."/>
            <person name="Pickel B."/>
            <person name="Atanasova L."/>
            <person name="Karlsson M."/>
            <person name="Huettel B."/>
            <person name="Barry K.W."/>
            <person name="Haridas S."/>
            <person name="Chen C."/>
            <person name="Bauer D."/>
            <person name="Andreopoulos W."/>
            <person name="Pangilinan J."/>
            <person name="LaButti K."/>
            <person name="Riley R."/>
            <person name="Lipzen A."/>
            <person name="Clum A."/>
            <person name="Drula E."/>
            <person name="Henrissat B."/>
            <person name="Kohler A."/>
            <person name="Grigoriev I.V."/>
            <person name="Martin F.M."/>
            <person name="Hacquard S."/>
        </authorList>
    </citation>
    <scope>NUCLEOTIDE SEQUENCE</scope>
    <source>
        <strain evidence="2">MPI-CAGE-AT-0147</strain>
    </source>
</reference>
<name>A0A9P9FEP7_9HYPO</name>
<accession>A0A9P9FEP7</accession>
<sequence>MGSPSPSTIHEPMPSSGEQTPLLSGQQKGPQNGEPTVSIASIGVSDTETSKPEPVSWASIQRKGQLAIMVFARLAEPLSERSLTSYLFYQLKWFDPDLNDSQIAKQAGYLKATFALAQCITSIW</sequence>
<protein>
    <submittedName>
        <fullName evidence="2">Uncharacterized protein</fullName>
    </submittedName>
</protein>
<evidence type="ECO:0000313" key="2">
    <source>
        <dbReference type="EMBL" id="KAH7160967.1"/>
    </source>
</evidence>
<organism evidence="2 3">
    <name type="scientific">Dactylonectria macrodidyma</name>
    <dbReference type="NCBI Taxonomy" id="307937"/>
    <lineage>
        <taxon>Eukaryota</taxon>
        <taxon>Fungi</taxon>
        <taxon>Dikarya</taxon>
        <taxon>Ascomycota</taxon>
        <taxon>Pezizomycotina</taxon>
        <taxon>Sordariomycetes</taxon>
        <taxon>Hypocreomycetidae</taxon>
        <taxon>Hypocreales</taxon>
        <taxon>Nectriaceae</taxon>
        <taxon>Dactylonectria</taxon>
    </lineage>
</organism>
<proteinExistence type="predicted"/>
<comment type="caution">
    <text evidence="2">The sequence shown here is derived from an EMBL/GenBank/DDBJ whole genome shotgun (WGS) entry which is preliminary data.</text>
</comment>
<dbReference type="AlphaFoldDB" id="A0A9P9FEP7"/>
<dbReference type="OrthoDB" id="10262656at2759"/>
<evidence type="ECO:0000313" key="3">
    <source>
        <dbReference type="Proteomes" id="UP000738349"/>
    </source>
</evidence>
<keyword evidence="3" id="KW-1185">Reference proteome</keyword>
<feature type="compositionally biased region" description="Polar residues" evidence="1">
    <location>
        <begin position="16"/>
        <end position="47"/>
    </location>
</feature>
<dbReference type="EMBL" id="JAGMUV010000004">
    <property type="protein sequence ID" value="KAH7160967.1"/>
    <property type="molecule type" value="Genomic_DNA"/>
</dbReference>
<dbReference type="Proteomes" id="UP000738349">
    <property type="component" value="Unassembled WGS sequence"/>
</dbReference>
<gene>
    <name evidence="2" type="ORF">EDB81DRAFT_879304</name>
</gene>
<evidence type="ECO:0000256" key="1">
    <source>
        <dbReference type="SAM" id="MobiDB-lite"/>
    </source>
</evidence>
<feature type="region of interest" description="Disordered" evidence="1">
    <location>
        <begin position="1"/>
        <end position="56"/>
    </location>
</feature>